<name>A0A444Z4Y0_ARAHY</name>
<dbReference type="AlphaFoldDB" id="A0A444Z4Y0"/>
<evidence type="ECO:0000313" key="1">
    <source>
        <dbReference type="EMBL" id="RYR09146.1"/>
    </source>
</evidence>
<dbReference type="Proteomes" id="UP000289738">
    <property type="component" value="Chromosome B05"/>
</dbReference>
<accession>A0A444Z4Y0</accession>
<protein>
    <submittedName>
        <fullName evidence="1">Uncharacterized protein</fullName>
    </submittedName>
</protein>
<keyword evidence="2" id="KW-1185">Reference proteome</keyword>
<comment type="caution">
    <text evidence="1">The sequence shown here is derived from an EMBL/GenBank/DDBJ whole genome shotgun (WGS) entry which is preliminary data.</text>
</comment>
<organism evidence="1 2">
    <name type="scientific">Arachis hypogaea</name>
    <name type="common">Peanut</name>
    <dbReference type="NCBI Taxonomy" id="3818"/>
    <lineage>
        <taxon>Eukaryota</taxon>
        <taxon>Viridiplantae</taxon>
        <taxon>Streptophyta</taxon>
        <taxon>Embryophyta</taxon>
        <taxon>Tracheophyta</taxon>
        <taxon>Spermatophyta</taxon>
        <taxon>Magnoliopsida</taxon>
        <taxon>eudicotyledons</taxon>
        <taxon>Gunneridae</taxon>
        <taxon>Pentapetalae</taxon>
        <taxon>rosids</taxon>
        <taxon>fabids</taxon>
        <taxon>Fabales</taxon>
        <taxon>Fabaceae</taxon>
        <taxon>Papilionoideae</taxon>
        <taxon>50 kb inversion clade</taxon>
        <taxon>dalbergioids sensu lato</taxon>
        <taxon>Dalbergieae</taxon>
        <taxon>Pterocarpus clade</taxon>
        <taxon>Arachis</taxon>
    </lineage>
</organism>
<dbReference type="EMBL" id="SDMP01000015">
    <property type="protein sequence ID" value="RYR09146.1"/>
    <property type="molecule type" value="Genomic_DNA"/>
</dbReference>
<proteinExistence type="predicted"/>
<sequence length="110" mass="12508">MCQNKRSMQEQTWINPGKKISNALNLLDSASSIQSSSTLYNAPDMNYPREDCTRLERAAEGFGSLITSDSQITCSLILLISCNKRFGPYWYLKSSISSYISIERNYLHNK</sequence>
<evidence type="ECO:0000313" key="2">
    <source>
        <dbReference type="Proteomes" id="UP000289738"/>
    </source>
</evidence>
<reference evidence="1 2" key="1">
    <citation type="submission" date="2019-01" db="EMBL/GenBank/DDBJ databases">
        <title>Sequencing of cultivated peanut Arachis hypogaea provides insights into genome evolution and oil improvement.</title>
        <authorList>
            <person name="Chen X."/>
        </authorList>
    </citation>
    <scope>NUCLEOTIDE SEQUENCE [LARGE SCALE GENOMIC DNA]</scope>
    <source>
        <strain evidence="2">cv. Fuhuasheng</strain>
        <tissue evidence="1">Leaves</tissue>
    </source>
</reference>
<gene>
    <name evidence="1" type="ORF">Ahy_B05g077248</name>
</gene>